<evidence type="ECO:0000256" key="2">
    <source>
        <dbReference type="ARBA" id="ARBA00023125"/>
    </source>
</evidence>
<gene>
    <name evidence="6" type="ORF">SAMN04488115_113130</name>
</gene>
<feature type="domain" description="HTH gntR-type" evidence="5">
    <location>
        <begin position="26"/>
        <end position="93"/>
    </location>
</feature>
<dbReference type="AlphaFoldDB" id="A0A1H6CZ59"/>
<dbReference type="InterPro" id="IPR036388">
    <property type="entry name" value="WH-like_DNA-bd_sf"/>
</dbReference>
<evidence type="ECO:0000256" key="4">
    <source>
        <dbReference type="SAM" id="MobiDB-lite"/>
    </source>
</evidence>
<dbReference type="RefSeq" id="WP_103875146.1">
    <property type="nucleotide sequence ID" value="NZ_FNUY01000013.1"/>
</dbReference>
<dbReference type="SUPFAM" id="SSF46785">
    <property type="entry name" value="Winged helix' DNA-binding domain"/>
    <property type="match status" value="1"/>
</dbReference>
<dbReference type="OrthoDB" id="8114900at2"/>
<dbReference type="SMART" id="SM00895">
    <property type="entry name" value="FCD"/>
    <property type="match status" value="1"/>
</dbReference>
<dbReference type="GO" id="GO:0003677">
    <property type="term" value="F:DNA binding"/>
    <property type="evidence" value="ECO:0007669"/>
    <property type="project" value="UniProtKB-KW"/>
</dbReference>
<dbReference type="PROSITE" id="PS50949">
    <property type="entry name" value="HTH_GNTR"/>
    <property type="match status" value="1"/>
</dbReference>
<dbReference type="Pfam" id="PF00392">
    <property type="entry name" value="GntR"/>
    <property type="match status" value="1"/>
</dbReference>
<reference evidence="6 7" key="1">
    <citation type="submission" date="2016-10" db="EMBL/GenBank/DDBJ databases">
        <authorList>
            <person name="de Groot N.N."/>
        </authorList>
    </citation>
    <scope>NUCLEOTIDE SEQUENCE [LARGE SCALE GENOMIC DNA]</scope>
    <source>
        <strain evidence="6 7">DSM 26656</strain>
    </source>
</reference>
<name>A0A1H6CZ59_9HYPH</name>
<feature type="region of interest" description="Disordered" evidence="4">
    <location>
        <begin position="1"/>
        <end position="25"/>
    </location>
</feature>
<dbReference type="Gene3D" id="1.20.120.530">
    <property type="entry name" value="GntR ligand-binding domain-like"/>
    <property type="match status" value="1"/>
</dbReference>
<dbReference type="Proteomes" id="UP000236743">
    <property type="component" value="Unassembled WGS sequence"/>
</dbReference>
<dbReference type="Pfam" id="PF07729">
    <property type="entry name" value="FCD"/>
    <property type="match status" value="1"/>
</dbReference>
<protein>
    <submittedName>
        <fullName evidence="6">Transcriptional regulator, GntR family</fullName>
    </submittedName>
</protein>
<dbReference type="InterPro" id="IPR011711">
    <property type="entry name" value="GntR_C"/>
</dbReference>
<keyword evidence="1" id="KW-0805">Transcription regulation</keyword>
<evidence type="ECO:0000259" key="5">
    <source>
        <dbReference type="PROSITE" id="PS50949"/>
    </source>
</evidence>
<dbReference type="InterPro" id="IPR036390">
    <property type="entry name" value="WH_DNA-bd_sf"/>
</dbReference>
<dbReference type="PANTHER" id="PTHR43537">
    <property type="entry name" value="TRANSCRIPTIONAL REGULATOR, GNTR FAMILY"/>
    <property type="match status" value="1"/>
</dbReference>
<dbReference type="PANTHER" id="PTHR43537:SF50">
    <property type="entry name" value="TRANSCRIPTIONAL REGULATORY PROTEIN"/>
    <property type="match status" value="1"/>
</dbReference>
<organism evidence="6 7">
    <name type="scientific">Bosea lathyri</name>
    <dbReference type="NCBI Taxonomy" id="1036778"/>
    <lineage>
        <taxon>Bacteria</taxon>
        <taxon>Pseudomonadati</taxon>
        <taxon>Pseudomonadota</taxon>
        <taxon>Alphaproteobacteria</taxon>
        <taxon>Hyphomicrobiales</taxon>
        <taxon>Boseaceae</taxon>
        <taxon>Bosea</taxon>
    </lineage>
</organism>
<evidence type="ECO:0000256" key="1">
    <source>
        <dbReference type="ARBA" id="ARBA00023015"/>
    </source>
</evidence>
<evidence type="ECO:0000313" key="7">
    <source>
        <dbReference type="Proteomes" id="UP000236743"/>
    </source>
</evidence>
<dbReference type="SUPFAM" id="SSF48008">
    <property type="entry name" value="GntR ligand-binding domain-like"/>
    <property type="match status" value="1"/>
</dbReference>
<dbReference type="EMBL" id="FNUY01000013">
    <property type="protein sequence ID" value="SEG78340.1"/>
    <property type="molecule type" value="Genomic_DNA"/>
</dbReference>
<dbReference type="InterPro" id="IPR008920">
    <property type="entry name" value="TF_FadR/GntR_C"/>
</dbReference>
<dbReference type="InterPro" id="IPR000524">
    <property type="entry name" value="Tscrpt_reg_HTH_GntR"/>
</dbReference>
<evidence type="ECO:0000256" key="3">
    <source>
        <dbReference type="ARBA" id="ARBA00023163"/>
    </source>
</evidence>
<sequence length="251" mass="27987">MNDEQNTMKLASAEPVEGPGLPVSPQPLPQQIAAHLRHQIIHDVLKPGERIREQPLSAELNVSRTPLRDALKILSVERLVDLPPNRGAIVTDLGIEELRDLLRVYSSLEALGGELACERMTLADLALIHRHQDGMLQAYQHQDRLSYFRSNQAFHLGIIAASRNAPLIEVHHHLNLRLYRVRYLAIMQHRSWTFVSNQHEAILTALDRRDGPLLGRLLVEHLSGAWQAIATLEAKAKGEIASGEAPSAETA</sequence>
<proteinExistence type="predicted"/>
<dbReference type="CDD" id="cd07377">
    <property type="entry name" value="WHTH_GntR"/>
    <property type="match status" value="1"/>
</dbReference>
<dbReference type="GO" id="GO:0003700">
    <property type="term" value="F:DNA-binding transcription factor activity"/>
    <property type="evidence" value="ECO:0007669"/>
    <property type="project" value="InterPro"/>
</dbReference>
<evidence type="ECO:0000313" key="6">
    <source>
        <dbReference type="EMBL" id="SEG78340.1"/>
    </source>
</evidence>
<dbReference type="SMART" id="SM00345">
    <property type="entry name" value="HTH_GNTR"/>
    <property type="match status" value="1"/>
</dbReference>
<keyword evidence="2" id="KW-0238">DNA-binding</keyword>
<keyword evidence="3" id="KW-0804">Transcription</keyword>
<accession>A0A1H6CZ59</accession>
<keyword evidence="7" id="KW-1185">Reference proteome</keyword>
<dbReference type="Gene3D" id="1.10.10.10">
    <property type="entry name" value="Winged helix-like DNA-binding domain superfamily/Winged helix DNA-binding domain"/>
    <property type="match status" value="1"/>
</dbReference>